<feature type="domain" description="Helicase C-terminal" evidence="4">
    <location>
        <begin position="329"/>
        <end position="506"/>
    </location>
</feature>
<dbReference type="GO" id="GO:0005634">
    <property type="term" value="C:nucleus"/>
    <property type="evidence" value="ECO:0007669"/>
    <property type="project" value="TreeGrafter"/>
</dbReference>
<dbReference type="Proteomes" id="UP000324907">
    <property type="component" value="Unassembled WGS sequence"/>
</dbReference>
<dbReference type="CDD" id="cd18797">
    <property type="entry name" value="SF2_C_Hrq"/>
    <property type="match status" value="1"/>
</dbReference>
<dbReference type="PANTHER" id="PTHR47957">
    <property type="entry name" value="ATP-DEPENDENT HELICASE HRQ1"/>
    <property type="match status" value="1"/>
</dbReference>
<evidence type="ECO:0008006" key="7">
    <source>
        <dbReference type="Google" id="ProtNLM"/>
    </source>
</evidence>
<dbReference type="PROSITE" id="PS51192">
    <property type="entry name" value="HELICASE_ATP_BIND_1"/>
    <property type="match status" value="1"/>
</dbReference>
<dbReference type="InterPro" id="IPR001650">
    <property type="entry name" value="Helicase_C-like"/>
</dbReference>
<evidence type="ECO:0000313" key="5">
    <source>
        <dbReference type="EMBL" id="KAA0159172.1"/>
    </source>
</evidence>
<dbReference type="PROSITE" id="PS51194">
    <property type="entry name" value="HELICASE_CTER"/>
    <property type="match status" value="1"/>
</dbReference>
<dbReference type="SMART" id="SM00487">
    <property type="entry name" value="DEXDc"/>
    <property type="match status" value="1"/>
</dbReference>
<protein>
    <recommendedName>
        <fullName evidence="7">Helicase ATP-binding domain-containing protein</fullName>
    </recommendedName>
</protein>
<dbReference type="Gene3D" id="3.40.50.300">
    <property type="entry name" value="P-loop containing nucleotide triphosphate hydrolases"/>
    <property type="match status" value="2"/>
</dbReference>
<dbReference type="GO" id="GO:0043138">
    <property type="term" value="F:3'-5' DNA helicase activity"/>
    <property type="evidence" value="ECO:0007669"/>
    <property type="project" value="TreeGrafter"/>
</dbReference>
<keyword evidence="1" id="KW-0547">Nucleotide-binding</keyword>
<dbReference type="SMART" id="SM00490">
    <property type="entry name" value="HELICc"/>
    <property type="match status" value="1"/>
</dbReference>
<dbReference type="GO" id="GO:0005524">
    <property type="term" value="F:ATP binding"/>
    <property type="evidence" value="ECO:0007669"/>
    <property type="project" value="UniProtKB-KW"/>
</dbReference>
<dbReference type="InterPro" id="IPR027417">
    <property type="entry name" value="P-loop_NTPase"/>
</dbReference>
<dbReference type="InterPro" id="IPR014001">
    <property type="entry name" value="Helicase_ATP-bd"/>
</dbReference>
<dbReference type="Pfam" id="PF00270">
    <property type="entry name" value="DEAD"/>
    <property type="match status" value="1"/>
</dbReference>
<dbReference type="GO" id="GO:0006289">
    <property type="term" value="P:nucleotide-excision repair"/>
    <property type="evidence" value="ECO:0007669"/>
    <property type="project" value="TreeGrafter"/>
</dbReference>
<sequence>MAGEDAGLPPHYLRLLDDYRAIDFAVSFLTRKHIQTSLAAIFAVVNGSGPHAQRRGQPEAHPQRMTLTRFRRIYAACPENFATYLRAQPWYVDQLRHVHTILPRPAKFRDVERPVHPAIRMAMHARGITKFFEHQSLAIDAALAGKHVVISTSTSSGKSLVFSVPVFDRLLRDRAAVAILIFPTKALAQDQLRAVREFCRGSATLASAVRAATLDGDSSPAEREAACLGANLILTNPDMLHASVLPRHSQWKRVLSSLAFVVLDESHSYRGVFGTHVAMVLRRLVRLCRRYGADPRFFCCSATIANPAEHFAQLVPIGAVPQPAVAADGHEERVAELTLQYAHERLSAKAPHLISKVKSYRGGYIKEHRRAIEKQLFGGALLGVVATNALELGVDIGSLDCVVLLGYPGSAASMWQQAGRAGRGGRPAVAILVTFASPTEQFFVRQPEALRNVSLRSVDEKRVLVVDAGDRNRLIDDIEYSSALWEAYEGAIYMNQGVTYKIVKLDLGRGVASARVTSEQYYTDTRDFTDVNVLSRTRTGADGRTHFGRIQCIRRVFGYRKIWKKSGKLLDMCDVDMPPHEFVTHAMWADVPLAVKLYLDAHGMDFIGGCHAASHALVAALPQFVLCDRSDLGMDCANPLAERARPLRVMVYDNRMGGIGVAAAAFQRARRMFRQALAILESCPCVPGCPSCCHDPACRGYNYVIDKPAAIIILRGVLGVFPPGVHVYGAEAARLAAELEASCAAAAATEPPGGST</sequence>
<accession>A0A5A8D131</accession>
<reference evidence="5 6" key="1">
    <citation type="submission" date="2019-07" db="EMBL/GenBank/DDBJ databases">
        <title>Genomes of Cafeteria roenbergensis.</title>
        <authorList>
            <person name="Fischer M.G."/>
            <person name="Hackl T."/>
            <person name="Roman M."/>
        </authorList>
    </citation>
    <scope>NUCLEOTIDE SEQUENCE [LARGE SCALE GENOMIC DNA]</scope>
    <source>
        <strain evidence="5 6">RCC970-E3</strain>
    </source>
</reference>
<dbReference type="AlphaFoldDB" id="A0A5A8D131"/>
<dbReference type="Pfam" id="PF00271">
    <property type="entry name" value="Helicase_C"/>
    <property type="match status" value="1"/>
</dbReference>
<dbReference type="InterPro" id="IPR011545">
    <property type="entry name" value="DEAD/DEAH_box_helicase_dom"/>
</dbReference>
<evidence type="ECO:0000313" key="6">
    <source>
        <dbReference type="Proteomes" id="UP000324907"/>
    </source>
</evidence>
<gene>
    <name evidence="5" type="ORF">FNF28_05966</name>
</gene>
<dbReference type="Pfam" id="PF09369">
    <property type="entry name" value="MZB"/>
    <property type="match status" value="1"/>
</dbReference>
<evidence type="ECO:0000259" key="4">
    <source>
        <dbReference type="PROSITE" id="PS51194"/>
    </source>
</evidence>
<proteinExistence type="predicted"/>
<dbReference type="EMBL" id="VLTL01000135">
    <property type="protein sequence ID" value="KAA0159172.1"/>
    <property type="molecule type" value="Genomic_DNA"/>
</dbReference>
<comment type="caution">
    <text evidence="5">The sequence shown here is derived from an EMBL/GenBank/DDBJ whole genome shotgun (WGS) entry which is preliminary data.</text>
</comment>
<evidence type="ECO:0000259" key="3">
    <source>
        <dbReference type="PROSITE" id="PS51192"/>
    </source>
</evidence>
<dbReference type="GO" id="GO:0003676">
    <property type="term" value="F:nucleic acid binding"/>
    <property type="evidence" value="ECO:0007669"/>
    <property type="project" value="InterPro"/>
</dbReference>
<dbReference type="InterPro" id="IPR018973">
    <property type="entry name" value="MZB"/>
</dbReference>
<evidence type="ECO:0000256" key="2">
    <source>
        <dbReference type="ARBA" id="ARBA00022840"/>
    </source>
</evidence>
<dbReference type="CDD" id="cd17923">
    <property type="entry name" value="DEXHc_Hrq1-like"/>
    <property type="match status" value="1"/>
</dbReference>
<evidence type="ECO:0000256" key="1">
    <source>
        <dbReference type="ARBA" id="ARBA00022741"/>
    </source>
</evidence>
<dbReference type="SUPFAM" id="SSF52540">
    <property type="entry name" value="P-loop containing nucleoside triphosphate hydrolases"/>
    <property type="match status" value="2"/>
</dbReference>
<keyword evidence="2" id="KW-0067">ATP-binding</keyword>
<dbReference type="GO" id="GO:0036297">
    <property type="term" value="P:interstrand cross-link repair"/>
    <property type="evidence" value="ECO:0007669"/>
    <property type="project" value="TreeGrafter"/>
</dbReference>
<organism evidence="5 6">
    <name type="scientific">Cafeteria roenbergensis</name>
    <name type="common">Marine flagellate</name>
    <dbReference type="NCBI Taxonomy" id="33653"/>
    <lineage>
        <taxon>Eukaryota</taxon>
        <taxon>Sar</taxon>
        <taxon>Stramenopiles</taxon>
        <taxon>Bigyra</taxon>
        <taxon>Opalozoa</taxon>
        <taxon>Bicosoecida</taxon>
        <taxon>Cafeteriaceae</taxon>
        <taxon>Cafeteria</taxon>
    </lineage>
</organism>
<feature type="domain" description="Helicase ATP-binding" evidence="3">
    <location>
        <begin position="139"/>
        <end position="322"/>
    </location>
</feature>
<name>A0A5A8D131_CAFRO</name>
<dbReference type="PANTHER" id="PTHR47957:SF3">
    <property type="entry name" value="ATP-DEPENDENT HELICASE HRQ1"/>
    <property type="match status" value="1"/>
</dbReference>